<dbReference type="RefSeq" id="WP_163655186.1">
    <property type="nucleotide sequence ID" value="NZ_JAAGRN010000006.1"/>
</dbReference>
<sequence>MHKTLRVVITSISAGCLSLAALGAMAQQKTTRMIVAFPPGGPVDFVARSISETLGKELGQTIIVENKPGGNGIIAADFIIKSPPDGSVIWFTSVGAVAINPALYPKLPYDPQKDLAPISLVARNDELLVVNPSNPATGPKDFVENAKKQRTTMASSGTGSVPHLASALLADATKAQLMDVPYKGAAPAITDVMAGHVDAFFGDVPGLINNVRAGKLKPIAMAADARHPLLPDVKTFKEIGINGVDSDNWYAIFTTKGTPPAEISKIQQALVKTLTNDAVKQRLLNSGTLPASSTPQELADLLKKDSAKWAKLIKDKNIKPE</sequence>
<dbReference type="EMBL" id="JAAGRN010000006">
    <property type="protein sequence ID" value="NDY83521.1"/>
    <property type="molecule type" value="Genomic_DNA"/>
</dbReference>
<dbReference type="PANTHER" id="PTHR42928:SF5">
    <property type="entry name" value="BLR1237 PROTEIN"/>
    <property type="match status" value="1"/>
</dbReference>
<dbReference type="CDD" id="cd07012">
    <property type="entry name" value="PBP2_Bug_TTT"/>
    <property type="match status" value="1"/>
</dbReference>
<dbReference type="Pfam" id="PF03401">
    <property type="entry name" value="TctC"/>
    <property type="match status" value="1"/>
</dbReference>
<keyword evidence="2" id="KW-0732">Signal</keyword>
<organism evidence="3">
    <name type="scientific">Sheuella amnicola</name>
    <dbReference type="NCBI Taxonomy" id="2707330"/>
    <lineage>
        <taxon>Bacteria</taxon>
        <taxon>Pseudomonadati</taxon>
        <taxon>Pseudomonadota</taxon>
        <taxon>Betaproteobacteria</taxon>
        <taxon>Burkholderiales</taxon>
        <taxon>Alcaligenaceae</taxon>
        <taxon>Sheuella</taxon>
    </lineage>
</organism>
<evidence type="ECO:0000256" key="2">
    <source>
        <dbReference type="SAM" id="SignalP"/>
    </source>
</evidence>
<dbReference type="Gene3D" id="3.40.190.10">
    <property type="entry name" value="Periplasmic binding protein-like II"/>
    <property type="match status" value="1"/>
</dbReference>
<comment type="similarity">
    <text evidence="1">Belongs to the UPF0065 (bug) family.</text>
</comment>
<reference evidence="3" key="1">
    <citation type="submission" date="2020-02" db="EMBL/GenBank/DDBJ databases">
        <authorList>
            <person name="Chen W.-M."/>
        </authorList>
    </citation>
    <scope>NUCLEOTIDE SEQUENCE</scope>
    <source>
        <strain evidence="3">NBD-18</strain>
    </source>
</reference>
<dbReference type="AlphaFoldDB" id="A0A6B2QZP5"/>
<gene>
    <name evidence="3" type="ORF">G3I67_09785</name>
</gene>
<protein>
    <submittedName>
        <fullName evidence="3">Tripartite tricarboxylate transporter substrate binding protein</fullName>
    </submittedName>
</protein>
<dbReference type="SUPFAM" id="SSF53850">
    <property type="entry name" value="Periplasmic binding protein-like II"/>
    <property type="match status" value="1"/>
</dbReference>
<dbReference type="PANTHER" id="PTHR42928">
    <property type="entry name" value="TRICARBOXYLATE-BINDING PROTEIN"/>
    <property type="match status" value="1"/>
</dbReference>
<dbReference type="PIRSF" id="PIRSF017082">
    <property type="entry name" value="YflP"/>
    <property type="match status" value="1"/>
</dbReference>
<feature type="signal peptide" evidence="2">
    <location>
        <begin position="1"/>
        <end position="26"/>
    </location>
</feature>
<dbReference type="InterPro" id="IPR042100">
    <property type="entry name" value="Bug_dom1"/>
</dbReference>
<dbReference type="Gene3D" id="3.40.190.150">
    <property type="entry name" value="Bordetella uptake gene, domain 1"/>
    <property type="match status" value="1"/>
</dbReference>
<proteinExistence type="inferred from homology"/>
<feature type="chain" id="PRO_5025525899" evidence="2">
    <location>
        <begin position="27"/>
        <end position="321"/>
    </location>
</feature>
<name>A0A6B2QZP5_9BURK</name>
<accession>A0A6B2QZP5</accession>
<evidence type="ECO:0000313" key="3">
    <source>
        <dbReference type="EMBL" id="NDY83521.1"/>
    </source>
</evidence>
<comment type="caution">
    <text evidence="3">The sequence shown here is derived from an EMBL/GenBank/DDBJ whole genome shotgun (WGS) entry which is preliminary data.</text>
</comment>
<dbReference type="InterPro" id="IPR005064">
    <property type="entry name" value="BUG"/>
</dbReference>
<evidence type="ECO:0000256" key="1">
    <source>
        <dbReference type="ARBA" id="ARBA00006987"/>
    </source>
</evidence>